<keyword evidence="3" id="KW-0808">Transferase</keyword>
<name>A0AAE0T2Q2_9BIVA</name>
<dbReference type="GO" id="GO:1901605">
    <property type="term" value="P:alpha-amino acid metabolic process"/>
    <property type="evidence" value="ECO:0007669"/>
    <property type="project" value="TreeGrafter"/>
</dbReference>
<reference evidence="6" key="3">
    <citation type="submission" date="2023-05" db="EMBL/GenBank/DDBJ databases">
        <authorList>
            <person name="Smith C.H."/>
        </authorList>
    </citation>
    <scope>NUCLEOTIDE SEQUENCE</scope>
    <source>
        <strain evidence="6">CHS0354</strain>
        <tissue evidence="6">Mantle</tissue>
    </source>
</reference>
<keyword evidence="4" id="KW-0663">Pyridoxal phosphate</keyword>
<dbReference type="AlphaFoldDB" id="A0AAE0T2Q2"/>
<dbReference type="GO" id="GO:0008483">
    <property type="term" value="F:transaminase activity"/>
    <property type="evidence" value="ECO:0007669"/>
    <property type="project" value="UniProtKB-KW"/>
</dbReference>
<comment type="cofactor">
    <cofactor evidence="1">
        <name>pyridoxal 5'-phosphate</name>
        <dbReference type="ChEBI" id="CHEBI:597326"/>
    </cofactor>
</comment>
<reference evidence="6" key="2">
    <citation type="journal article" date="2021" name="Genome Biol. Evol.">
        <title>Developing a high-quality reference genome for a parasitic bivalve with doubly uniparental inheritance (Bivalvia: Unionida).</title>
        <authorList>
            <person name="Smith C.H."/>
        </authorList>
    </citation>
    <scope>NUCLEOTIDE SEQUENCE</scope>
    <source>
        <strain evidence="6">CHS0354</strain>
        <tissue evidence="6">Mantle</tissue>
    </source>
</reference>
<evidence type="ECO:0000259" key="5">
    <source>
        <dbReference type="Pfam" id="PF00155"/>
    </source>
</evidence>
<dbReference type="SUPFAM" id="SSF53383">
    <property type="entry name" value="PLP-dependent transferases"/>
    <property type="match status" value="1"/>
</dbReference>
<dbReference type="InterPro" id="IPR004839">
    <property type="entry name" value="Aminotransferase_I/II_large"/>
</dbReference>
<dbReference type="InterPro" id="IPR015421">
    <property type="entry name" value="PyrdxlP-dep_Trfase_major"/>
</dbReference>
<proteinExistence type="predicted"/>
<dbReference type="FunFam" id="3.90.1150.10:FF:000166">
    <property type="entry name" value="Kynurenine/alpha-aminoadipate aminotransferase, mitochondrial"/>
    <property type="match status" value="1"/>
</dbReference>
<dbReference type="InterPro" id="IPR050859">
    <property type="entry name" value="Class-I_PLP-dep_aminotransf"/>
</dbReference>
<evidence type="ECO:0000313" key="6">
    <source>
        <dbReference type="EMBL" id="KAK3602727.1"/>
    </source>
</evidence>
<dbReference type="GO" id="GO:0030170">
    <property type="term" value="F:pyridoxal phosphate binding"/>
    <property type="evidence" value="ECO:0007669"/>
    <property type="project" value="InterPro"/>
</dbReference>
<dbReference type="InterPro" id="IPR015424">
    <property type="entry name" value="PyrdxlP-dep_Trfase"/>
</dbReference>
<dbReference type="PANTHER" id="PTHR42790:SF19">
    <property type="entry name" value="KYNURENINE_ALPHA-AMINOADIPATE AMINOTRANSFERASE, MITOCHONDRIAL"/>
    <property type="match status" value="1"/>
</dbReference>
<evidence type="ECO:0000256" key="2">
    <source>
        <dbReference type="ARBA" id="ARBA00022576"/>
    </source>
</evidence>
<gene>
    <name evidence="6" type="ORF">CHS0354_017169</name>
</gene>
<evidence type="ECO:0000256" key="1">
    <source>
        <dbReference type="ARBA" id="ARBA00001933"/>
    </source>
</evidence>
<keyword evidence="7" id="KW-1185">Reference proteome</keyword>
<reference evidence="6" key="1">
    <citation type="journal article" date="2021" name="Genome Biol. Evol.">
        <title>A High-Quality Reference Genome for a Parasitic Bivalve with Doubly Uniparental Inheritance (Bivalvia: Unionida).</title>
        <authorList>
            <person name="Smith C.H."/>
        </authorList>
    </citation>
    <scope>NUCLEOTIDE SEQUENCE</scope>
    <source>
        <strain evidence="6">CHS0354</strain>
    </source>
</reference>
<evidence type="ECO:0000256" key="4">
    <source>
        <dbReference type="ARBA" id="ARBA00022898"/>
    </source>
</evidence>
<dbReference type="Proteomes" id="UP001195483">
    <property type="component" value="Unassembled WGS sequence"/>
</dbReference>
<comment type="caution">
    <text evidence="6">The sequence shown here is derived from an EMBL/GenBank/DDBJ whole genome shotgun (WGS) entry which is preliminary data.</text>
</comment>
<keyword evidence="2" id="KW-0032">Aminotransferase</keyword>
<dbReference type="Pfam" id="PF00155">
    <property type="entry name" value="Aminotran_1_2"/>
    <property type="match status" value="1"/>
</dbReference>
<sequence length="430" mass="48007">MAAINYSAFFSKTAKARKESPLRQLWEDAGEDIGSYINLAGGMPHEDTFPIKTMCLKLTDGTVLEMDKETTSEALQYGRTPGHFELLRWLTKLLKIVHNPPTLQDKSHPGQLDMLMTNGAQDGMYKILETLVDEGDIVFVESPTYPGFLAAALPHGCQLVPIETDENGLIPEEFSRALKDHSTNSGKKMKFLYCVPNGGNPTGICYTEDRKRLIYGLAREYDLLILEDDAYFFLESKPYTKSFLSLDTDGRVIRLDTFSKTISAGIRTGLLSGPKPIVEKAILAMQTSSQNCSGVSQAILLAVLQHMGHDGFFAHCEKVAEYYRRKRDLCVNFAEKHLKGLAEWNVPSGGMFLWIRVKVTNDSCSIVTEKLRNRKVLMVPGISFKINSTIPSAHIRVAYSYASEEQMDKAFRALAEELRTLATKVGTPQD</sequence>
<evidence type="ECO:0000313" key="7">
    <source>
        <dbReference type="Proteomes" id="UP001195483"/>
    </source>
</evidence>
<dbReference type="EMBL" id="JAEAOA010001055">
    <property type="protein sequence ID" value="KAK3602727.1"/>
    <property type="molecule type" value="Genomic_DNA"/>
</dbReference>
<protein>
    <recommendedName>
        <fullName evidence="5">Aminotransferase class I/classII large domain-containing protein</fullName>
    </recommendedName>
</protein>
<organism evidence="6 7">
    <name type="scientific">Potamilus streckersoni</name>
    <dbReference type="NCBI Taxonomy" id="2493646"/>
    <lineage>
        <taxon>Eukaryota</taxon>
        <taxon>Metazoa</taxon>
        <taxon>Spiralia</taxon>
        <taxon>Lophotrochozoa</taxon>
        <taxon>Mollusca</taxon>
        <taxon>Bivalvia</taxon>
        <taxon>Autobranchia</taxon>
        <taxon>Heteroconchia</taxon>
        <taxon>Palaeoheterodonta</taxon>
        <taxon>Unionida</taxon>
        <taxon>Unionoidea</taxon>
        <taxon>Unionidae</taxon>
        <taxon>Ambleminae</taxon>
        <taxon>Lampsilini</taxon>
        <taxon>Potamilus</taxon>
    </lineage>
</organism>
<accession>A0AAE0T2Q2</accession>
<feature type="domain" description="Aminotransferase class I/classII large" evidence="5">
    <location>
        <begin position="68"/>
        <end position="414"/>
    </location>
</feature>
<dbReference type="Gene3D" id="3.40.640.10">
    <property type="entry name" value="Type I PLP-dependent aspartate aminotransferase-like (Major domain)"/>
    <property type="match status" value="1"/>
</dbReference>
<dbReference type="CDD" id="cd00609">
    <property type="entry name" value="AAT_like"/>
    <property type="match status" value="1"/>
</dbReference>
<evidence type="ECO:0000256" key="3">
    <source>
        <dbReference type="ARBA" id="ARBA00022679"/>
    </source>
</evidence>
<dbReference type="PANTHER" id="PTHR42790">
    <property type="entry name" value="AMINOTRANSFERASE"/>
    <property type="match status" value="1"/>
</dbReference>